<dbReference type="Pfam" id="PF20990">
    <property type="entry name" value="DUF2207_C"/>
    <property type="match status" value="1"/>
</dbReference>
<proteinExistence type="predicted"/>
<dbReference type="Pfam" id="PF09972">
    <property type="entry name" value="DUF2207"/>
    <property type="match status" value="1"/>
</dbReference>
<dbReference type="Proteomes" id="UP001626603">
    <property type="component" value="Chromosome"/>
</dbReference>
<keyword evidence="1" id="KW-1133">Transmembrane helix</keyword>
<feature type="transmembrane region" description="Helical" evidence="1">
    <location>
        <begin position="450"/>
        <end position="472"/>
    </location>
</feature>
<feature type="transmembrane region" description="Helical" evidence="1">
    <location>
        <begin position="274"/>
        <end position="302"/>
    </location>
</feature>
<feature type="transmembrane region" description="Helical" evidence="1">
    <location>
        <begin position="478"/>
        <end position="507"/>
    </location>
</feature>
<feature type="domain" description="Predicted membrane protein YciQ-like C-terminal" evidence="3">
    <location>
        <begin position="316"/>
        <end position="562"/>
    </location>
</feature>
<protein>
    <submittedName>
        <fullName evidence="4">DUF2207 domain-containing protein</fullName>
    </submittedName>
</protein>
<keyword evidence="5" id="KW-1185">Reference proteome</keyword>
<dbReference type="InterPro" id="IPR018702">
    <property type="entry name" value="DUF2207"/>
</dbReference>
<keyword evidence="1" id="KW-0812">Transmembrane</keyword>
<evidence type="ECO:0000313" key="4">
    <source>
        <dbReference type="EMBL" id="WOX56395.1"/>
    </source>
</evidence>
<evidence type="ECO:0000259" key="2">
    <source>
        <dbReference type="Pfam" id="PF09972"/>
    </source>
</evidence>
<name>A0ABD8AA49_9EURY</name>
<evidence type="ECO:0000259" key="3">
    <source>
        <dbReference type="Pfam" id="PF20990"/>
    </source>
</evidence>
<accession>A0ABD8AA49</accession>
<organism evidence="4 5">
    <name type="scientific">Methanoculleus palmolei</name>
    <dbReference type="NCBI Taxonomy" id="72612"/>
    <lineage>
        <taxon>Archaea</taxon>
        <taxon>Methanobacteriati</taxon>
        <taxon>Methanobacteriota</taxon>
        <taxon>Stenosarchaea group</taxon>
        <taxon>Methanomicrobia</taxon>
        <taxon>Methanomicrobiales</taxon>
        <taxon>Methanomicrobiaceae</taxon>
        <taxon>Methanoculleus</taxon>
    </lineage>
</organism>
<evidence type="ECO:0000256" key="1">
    <source>
        <dbReference type="SAM" id="Phobius"/>
    </source>
</evidence>
<keyword evidence="1" id="KW-0472">Membrane</keyword>
<reference evidence="4 5" key="1">
    <citation type="submission" date="2023-10" db="EMBL/GenBank/DDBJ databases">
        <title>The complete genome sequence of Methanoculleus palmolei DSM 4273.</title>
        <authorList>
            <person name="Lai S.-J."/>
            <person name="You Y.-T."/>
            <person name="Chen S.-C."/>
        </authorList>
    </citation>
    <scope>NUCLEOTIDE SEQUENCE [LARGE SCALE GENOMIC DNA]</scope>
    <source>
        <strain evidence="4 5">DSM 4273</strain>
    </source>
</reference>
<gene>
    <name evidence="4" type="ORF">R6Y95_03435</name>
</gene>
<sequence>MTERQQILILVAITLLVGVLAVAGAAALPELFREDLEVQHYDAVFYENGTLVERYTYLVRSAGEYRMLFRYWDAPLTFAPIDQPHIEFIGMTAPPGTIGYVKNAGGEVRTAAGTASSSDLAGIQSLAFANEVGLYNPDYFDPGTYTVEYRYRVRPPVEYDDQWAHLNLKLVDEHVPFRDLRITLPFGGDIEEVYTHPPTLNIERMVEEVSADPSALDVERTAEAVVITGSATQDDALNVELILDRGFMERIDGFPTFVPDVRQQAADANRWPPILYGAASVLYGLAAVLVLAMPFILLGVYLRYGREKPFTVPEYLSFTPNTTLKPWQVNLLFKGDPLEFDDNGFYATVLDLHRQGKIVVTEKSEGEGVTVRIVSGESTDPYERRVLTFLGNIADDHVVDTAELAKFAETARRSPGYQHRIMQYQQSLTALSRDVDTTLSRQYVKDGRTLILPLIFLGAIPCGLAILAFIFAPGAAYLLIPAGVLSFIVAVQVGIAALFPSTLFGFWKGDRYKEKLEWDAFAYFLSDLALIRQYSPADLSMWGEWLVYGTALGLGDKVEQAMKNLNISLPDVGMPLYSNMPVIFAPIVLYSPPSSGGSGGFGGGGGSFGGGGGFGGGGAGGR</sequence>
<dbReference type="InterPro" id="IPR048389">
    <property type="entry name" value="YciQ-like_C"/>
</dbReference>
<evidence type="ECO:0000313" key="5">
    <source>
        <dbReference type="Proteomes" id="UP001626603"/>
    </source>
</evidence>
<dbReference type="EMBL" id="CP137641">
    <property type="protein sequence ID" value="WOX56395.1"/>
    <property type="molecule type" value="Genomic_DNA"/>
</dbReference>
<dbReference type="AlphaFoldDB" id="A0ABD8AA49"/>
<feature type="domain" description="DUF2207" evidence="2">
    <location>
        <begin position="38"/>
        <end position="202"/>
    </location>
</feature>